<dbReference type="PANTHER" id="PTHR33871:SF1">
    <property type="entry name" value="OS05G0503100 PROTEIN"/>
    <property type="match status" value="1"/>
</dbReference>
<feature type="compositionally biased region" description="Low complexity" evidence="1">
    <location>
        <begin position="127"/>
        <end position="139"/>
    </location>
</feature>
<dbReference type="Gramene" id="KCW89496">
    <property type="protein sequence ID" value="KCW89496"/>
    <property type="gene ID" value="EUGRSUZ_A01789"/>
</dbReference>
<reference evidence="2" key="1">
    <citation type="submission" date="2013-07" db="EMBL/GenBank/DDBJ databases">
        <title>The genome of Eucalyptus grandis.</title>
        <authorList>
            <person name="Schmutz J."/>
            <person name="Hayes R."/>
            <person name="Myburg A."/>
            <person name="Tuskan G."/>
            <person name="Grattapaglia D."/>
            <person name="Rokhsar D.S."/>
        </authorList>
    </citation>
    <scope>NUCLEOTIDE SEQUENCE</scope>
    <source>
        <tissue evidence="2">Leaf extractions</tissue>
    </source>
</reference>
<feature type="compositionally biased region" description="Basic and acidic residues" evidence="1">
    <location>
        <begin position="216"/>
        <end position="225"/>
    </location>
</feature>
<dbReference type="OMA" id="VDQARDP"/>
<gene>
    <name evidence="2" type="ORF">EUGRSUZ_A01789</name>
</gene>
<accession>A0A059DGI4</accession>
<organism evidence="2">
    <name type="scientific">Eucalyptus grandis</name>
    <name type="common">Flooded gum</name>
    <dbReference type="NCBI Taxonomy" id="71139"/>
    <lineage>
        <taxon>Eukaryota</taxon>
        <taxon>Viridiplantae</taxon>
        <taxon>Streptophyta</taxon>
        <taxon>Embryophyta</taxon>
        <taxon>Tracheophyta</taxon>
        <taxon>Spermatophyta</taxon>
        <taxon>Magnoliopsida</taxon>
        <taxon>eudicotyledons</taxon>
        <taxon>Gunneridae</taxon>
        <taxon>Pentapetalae</taxon>
        <taxon>rosids</taxon>
        <taxon>malvids</taxon>
        <taxon>Myrtales</taxon>
        <taxon>Myrtaceae</taxon>
        <taxon>Myrtoideae</taxon>
        <taxon>Eucalypteae</taxon>
        <taxon>Eucalyptus</taxon>
    </lineage>
</organism>
<evidence type="ECO:0000256" key="1">
    <source>
        <dbReference type="SAM" id="MobiDB-lite"/>
    </source>
</evidence>
<feature type="region of interest" description="Disordered" evidence="1">
    <location>
        <begin position="1"/>
        <end position="110"/>
    </location>
</feature>
<feature type="compositionally biased region" description="Basic and acidic residues" evidence="1">
    <location>
        <begin position="90"/>
        <end position="106"/>
    </location>
</feature>
<dbReference type="AlphaFoldDB" id="A0A059DGI4"/>
<evidence type="ECO:0000313" key="2">
    <source>
        <dbReference type="EMBL" id="KCW89496.1"/>
    </source>
</evidence>
<dbReference type="EMBL" id="KK198753">
    <property type="protein sequence ID" value="KCW89496.1"/>
    <property type="molecule type" value="Genomic_DNA"/>
</dbReference>
<feature type="compositionally biased region" description="Polar residues" evidence="1">
    <location>
        <begin position="197"/>
        <end position="214"/>
    </location>
</feature>
<dbReference type="InParanoid" id="A0A059DGI4"/>
<dbReference type="PANTHER" id="PTHR33871">
    <property type="entry name" value="OS05G0503100 PROTEIN-RELATED"/>
    <property type="match status" value="1"/>
</dbReference>
<sequence length="304" mass="31986">MGCCFSSAERGDPHAQNPSRPDLSPPRPPARPCCSNTGVTRAAAPLAEEEEEEEETVKEVLSETPLPKPLPPPQTTIDDSAKADAGFSPKPEERALEARTPTRNEGEDVAEVVSECSELCSVGESFSTASATTATTATTVAEKRETEVTSRDRGEVTQRVIKRSPMKVQRNRPYSGEQTARRAARSPAKKPELAKKTTASPATQQRSRMGTTTAALRRDQRDGLGRRSRSPATRNGGGGRKSGAGGSPMKKAGNAGGASSATSAGDVEEKVSDTAGEGGDTGDSKQGNESVDNPLVSLECFIFL</sequence>
<protein>
    <submittedName>
        <fullName evidence="2">Uncharacterized protein</fullName>
    </submittedName>
</protein>
<feature type="compositionally biased region" description="Basic and acidic residues" evidence="1">
    <location>
        <begin position="141"/>
        <end position="156"/>
    </location>
</feature>
<dbReference type="eggNOG" id="ENOG502SA6W">
    <property type="taxonomic scope" value="Eukaryota"/>
</dbReference>
<feature type="compositionally biased region" description="Acidic residues" evidence="1">
    <location>
        <begin position="47"/>
        <end position="56"/>
    </location>
</feature>
<feature type="region of interest" description="Disordered" evidence="1">
    <location>
        <begin position="127"/>
        <end position="293"/>
    </location>
</feature>
<proteinExistence type="predicted"/>
<feature type="compositionally biased region" description="Gly residues" evidence="1">
    <location>
        <begin position="235"/>
        <end position="246"/>
    </location>
</feature>
<name>A0A059DGI4_EUCGR</name>